<keyword evidence="2" id="KW-0378">Hydrolase</keyword>
<evidence type="ECO:0000313" key="2">
    <source>
        <dbReference type="EMBL" id="MCM2578345.1"/>
    </source>
</evidence>
<protein>
    <submittedName>
        <fullName evidence="2">Uma2 family endonuclease</fullName>
    </submittedName>
</protein>
<comment type="caution">
    <text evidence="2">The sequence shown here is derived from an EMBL/GenBank/DDBJ whole genome shotgun (WGS) entry which is preliminary data.</text>
</comment>
<feature type="domain" description="Putative restriction endonuclease" evidence="1">
    <location>
        <begin position="38"/>
        <end position="155"/>
    </location>
</feature>
<name>A0ABT0X7P8_9ACTN</name>
<dbReference type="EMBL" id="JAMQGM010000028">
    <property type="protein sequence ID" value="MCM2578345.1"/>
    <property type="molecule type" value="Genomic_DNA"/>
</dbReference>
<dbReference type="Gene3D" id="3.90.1570.10">
    <property type="entry name" value="tt1808, chain A"/>
    <property type="match status" value="1"/>
</dbReference>
<keyword evidence="2" id="KW-0540">Nuclease</keyword>
<reference evidence="2" key="1">
    <citation type="journal article" date="2023" name="Int. J. Syst. Evol. Microbiol.">
        <title>Streptomyces meridianus sp. nov. isolated from brackish water of the Tagus estuary in Alcochete, Portugal.</title>
        <authorList>
            <person name="Santos J.D.N."/>
            <person name="Klimek D."/>
            <person name="Calusinska M."/>
            <person name="Lobo Da Cunha A."/>
            <person name="Catita J."/>
            <person name="Goncalves H."/>
            <person name="Gonzalez I."/>
            <person name="Reyes F."/>
            <person name="Lage O.M."/>
        </authorList>
    </citation>
    <scope>NUCLEOTIDE SEQUENCE</scope>
    <source>
        <strain evidence="2">MTZ3.1</strain>
    </source>
</reference>
<accession>A0ABT0X7P8</accession>
<organism evidence="2 3">
    <name type="scientific">Streptomyces meridianus</name>
    <dbReference type="NCBI Taxonomy" id="2938945"/>
    <lineage>
        <taxon>Bacteria</taxon>
        <taxon>Bacillati</taxon>
        <taxon>Actinomycetota</taxon>
        <taxon>Actinomycetes</taxon>
        <taxon>Kitasatosporales</taxon>
        <taxon>Streptomycetaceae</taxon>
        <taxon>Streptomyces</taxon>
    </lineage>
</organism>
<dbReference type="Proteomes" id="UP001167160">
    <property type="component" value="Unassembled WGS sequence"/>
</dbReference>
<evidence type="ECO:0000259" key="1">
    <source>
        <dbReference type="Pfam" id="PF05685"/>
    </source>
</evidence>
<dbReference type="InterPro" id="IPR011335">
    <property type="entry name" value="Restrct_endonuc-II-like"/>
</dbReference>
<dbReference type="CDD" id="cd06260">
    <property type="entry name" value="DUF820-like"/>
    <property type="match status" value="1"/>
</dbReference>
<dbReference type="Pfam" id="PF05685">
    <property type="entry name" value="Uma2"/>
    <property type="match status" value="1"/>
</dbReference>
<dbReference type="RefSeq" id="WP_251414753.1">
    <property type="nucleotide sequence ID" value="NZ_JAMQGM010000028.1"/>
</dbReference>
<dbReference type="SUPFAM" id="SSF52980">
    <property type="entry name" value="Restriction endonuclease-like"/>
    <property type="match status" value="1"/>
</dbReference>
<dbReference type="GO" id="GO:0004519">
    <property type="term" value="F:endonuclease activity"/>
    <property type="evidence" value="ECO:0007669"/>
    <property type="project" value="UniProtKB-KW"/>
</dbReference>
<dbReference type="PANTHER" id="PTHR35400:SF3">
    <property type="entry name" value="SLL1072 PROTEIN"/>
    <property type="match status" value="1"/>
</dbReference>
<keyword evidence="3" id="KW-1185">Reference proteome</keyword>
<sequence length="204" mass="23279">MGAVMTAERLVKATPDTWMYPPPEGWTYDQVKDLELPFEWELVDGAIVVRGMTPLWHNLVRDELYHRLRSAKREPYAVASEQCVLVDENNPPKPDVIVYDKRDLDVFSLECVPVGKVALVVEVVSPGSRQDDRIRKPGMFAEARVPYFWRVERGQDGLPEVHELWFHHDMGMYVPAPSHPIHTGTLKTDVPFPVEVDLPGLVEP</sequence>
<evidence type="ECO:0000313" key="3">
    <source>
        <dbReference type="Proteomes" id="UP001167160"/>
    </source>
</evidence>
<proteinExistence type="predicted"/>
<gene>
    <name evidence="2" type="ORF">M1E25_13415</name>
</gene>
<dbReference type="InterPro" id="IPR008538">
    <property type="entry name" value="Uma2"/>
</dbReference>
<dbReference type="PANTHER" id="PTHR35400">
    <property type="entry name" value="SLR1083 PROTEIN"/>
    <property type="match status" value="1"/>
</dbReference>
<keyword evidence="2" id="KW-0255">Endonuclease</keyword>
<dbReference type="InterPro" id="IPR012296">
    <property type="entry name" value="Nuclease_put_TT1808"/>
</dbReference>